<evidence type="ECO:0000313" key="3">
    <source>
        <dbReference type="Proteomes" id="UP000663868"/>
    </source>
</evidence>
<gene>
    <name evidence="2" type="ORF">KXQ929_LOCUS50998</name>
</gene>
<dbReference type="InterPro" id="IPR042219">
    <property type="entry name" value="AAA_lid_11_sf"/>
</dbReference>
<reference evidence="2" key="1">
    <citation type="submission" date="2021-02" db="EMBL/GenBank/DDBJ databases">
        <authorList>
            <person name="Nowell W R."/>
        </authorList>
    </citation>
    <scope>NUCLEOTIDE SEQUENCE</scope>
</reference>
<feature type="domain" description="Dynein heavy chain AAA lid" evidence="1">
    <location>
        <begin position="2"/>
        <end position="85"/>
    </location>
</feature>
<dbReference type="InterPro" id="IPR026983">
    <property type="entry name" value="DHC"/>
</dbReference>
<dbReference type="Proteomes" id="UP000663868">
    <property type="component" value="Unassembled WGS sequence"/>
</dbReference>
<protein>
    <recommendedName>
        <fullName evidence="1">Dynein heavy chain AAA lid domain-containing protein</fullName>
    </recommendedName>
</protein>
<proteinExistence type="predicted"/>
<dbReference type="GO" id="GO:0051959">
    <property type="term" value="F:dynein light intermediate chain binding"/>
    <property type="evidence" value="ECO:0007669"/>
    <property type="project" value="InterPro"/>
</dbReference>
<dbReference type="GO" id="GO:0045505">
    <property type="term" value="F:dynein intermediate chain binding"/>
    <property type="evidence" value="ECO:0007669"/>
    <property type="project" value="InterPro"/>
</dbReference>
<evidence type="ECO:0000259" key="1">
    <source>
        <dbReference type="Pfam" id="PF18198"/>
    </source>
</evidence>
<dbReference type="GO" id="GO:0007018">
    <property type="term" value="P:microtubule-based movement"/>
    <property type="evidence" value="ECO:0007669"/>
    <property type="project" value="InterPro"/>
</dbReference>
<accession>A0A820PBZ3</accession>
<dbReference type="PANTHER" id="PTHR46961:SF20">
    <property type="entry name" value="LOW QUALITY PROTEIN: DYNEIN BETA CHAIN, CILIARY-LIKE"/>
    <property type="match status" value="1"/>
</dbReference>
<name>A0A820PBZ3_9BILA</name>
<dbReference type="GO" id="GO:0030286">
    <property type="term" value="C:dynein complex"/>
    <property type="evidence" value="ECO:0007669"/>
    <property type="project" value="InterPro"/>
</dbReference>
<organism evidence="2 3">
    <name type="scientific">Adineta steineri</name>
    <dbReference type="NCBI Taxonomy" id="433720"/>
    <lineage>
        <taxon>Eukaryota</taxon>
        <taxon>Metazoa</taxon>
        <taxon>Spiralia</taxon>
        <taxon>Gnathifera</taxon>
        <taxon>Rotifera</taxon>
        <taxon>Eurotatoria</taxon>
        <taxon>Bdelloidea</taxon>
        <taxon>Adinetida</taxon>
        <taxon>Adinetidae</taxon>
        <taxon>Adineta</taxon>
    </lineage>
</organism>
<dbReference type="InterPro" id="IPR041658">
    <property type="entry name" value="AAA_lid_11"/>
</dbReference>
<dbReference type="AlphaFoldDB" id="A0A820PBZ3"/>
<dbReference type="Gene3D" id="1.10.8.720">
    <property type="entry name" value="Region D6 of dynein motor"/>
    <property type="match status" value="1"/>
</dbReference>
<feature type="non-terminal residue" evidence="2">
    <location>
        <position position="1"/>
    </location>
</feature>
<evidence type="ECO:0000313" key="2">
    <source>
        <dbReference type="EMBL" id="CAF4400561.1"/>
    </source>
</evidence>
<dbReference type="EMBL" id="CAJOBB010024413">
    <property type="protein sequence ID" value="CAF4400561.1"/>
    <property type="molecule type" value="Genomic_DNA"/>
</dbReference>
<comment type="caution">
    <text evidence="2">The sequence shown here is derived from an EMBL/GenBank/DDBJ whole genome shotgun (WGS) entry which is preliminary data.</text>
</comment>
<dbReference type="PANTHER" id="PTHR46961">
    <property type="entry name" value="DYNEIN HEAVY CHAIN 1, AXONEMAL-LIKE PROTEIN"/>
    <property type="match status" value="1"/>
</dbReference>
<dbReference type="Pfam" id="PF18198">
    <property type="entry name" value="AAA_lid_11"/>
    <property type="match status" value="1"/>
</dbReference>
<sequence>KVPCEDLRYLFGEIMYGGHITDDWDRRLCRSYLETYINPDMFDGDLNLAPSFPIPPNTDYKGYHQYIDEYLPPESPYLYGLHPNAEIDFLTTTSETLFRTVLELQPRDAGAGAAESGSLTSREEKIKTVLGRSFVLR</sequence>